<evidence type="ECO:0000256" key="9">
    <source>
        <dbReference type="RuleBase" id="RU363038"/>
    </source>
</evidence>
<proteinExistence type="inferred from homology"/>
<evidence type="ECO:0000256" key="6">
    <source>
        <dbReference type="ARBA" id="ARBA00022917"/>
    </source>
</evidence>
<dbReference type="NCBIfam" id="TIGR00456">
    <property type="entry name" value="argS"/>
    <property type="match status" value="1"/>
</dbReference>
<dbReference type="SUPFAM" id="SSF47323">
    <property type="entry name" value="Anticodon-binding domain of a subclass of class I aminoacyl-tRNA synthetases"/>
    <property type="match status" value="1"/>
</dbReference>
<dbReference type="Gene3D" id="1.10.730.10">
    <property type="entry name" value="Isoleucyl-tRNA Synthetase, Domain 1"/>
    <property type="match status" value="1"/>
</dbReference>
<keyword evidence="3 9" id="KW-0436">Ligase</keyword>
<dbReference type="PANTHER" id="PTHR11956:SF11">
    <property type="entry name" value="ARGININE--TRNA LIGASE, MITOCHONDRIAL-RELATED"/>
    <property type="match status" value="1"/>
</dbReference>
<protein>
    <recommendedName>
        <fullName evidence="2">arginine--tRNA ligase</fullName>
        <ecNumber evidence="2">6.1.1.19</ecNumber>
    </recommendedName>
</protein>
<dbReference type="GO" id="GO:0005524">
    <property type="term" value="F:ATP binding"/>
    <property type="evidence" value="ECO:0007669"/>
    <property type="project" value="UniProtKB-KW"/>
</dbReference>
<dbReference type="InterPro" id="IPR009080">
    <property type="entry name" value="tRNAsynth_Ia_anticodon-bd"/>
</dbReference>
<feature type="region of interest" description="Disordered" evidence="10">
    <location>
        <begin position="161"/>
        <end position="182"/>
    </location>
</feature>
<keyword evidence="6 9" id="KW-0648">Protein biosynthesis</keyword>
<organism evidence="12 13">
    <name type="scientific">Lojkania enalia</name>
    <dbReference type="NCBI Taxonomy" id="147567"/>
    <lineage>
        <taxon>Eukaryota</taxon>
        <taxon>Fungi</taxon>
        <taxon>Dikarya</taxon>
        <taxon>Ascomycota</taxon>
        <taxon>Pezizomycotina</taxon>
        <taxon>Dothideomycetes</taxon>
        <taxon>Pleosporomycetidae</taxon>
        <taxon>Pleosporales</taxon>
        <taxon>Pleosporales incertae sedis</taxon>
        <taxon>Lojkania</taxon>
    </lineage>
</organism>
<evidence type="ECO:0000256" key="5">
    <source>
        <dbReference type="ARBA" id="ARBA00022840"/>
    </source>
</evidence>
<evidence type="ECO:0000256" key="10">
    <source>
        <dbReference type="SAM" id="MobiDB-lite"/>
    </source>
</evidence>
<evidence type="ECO:0000259" key="11">
    <source>
        <dbReference type="SMART" id="SM00836"/>
    </source>
</evidence>
<dbReference type="GO" id="GO:0032543">
    <property type="term" value="P:mitochondrial translation"/>
    <property type="evidence" value="ECO:0007669"/>
    <property type="project" value="TreeGrafter"/>
</dbReference>
<keyword evidence="12" id="KW-0808">Transferase</keyword>
<dbReference type="Proteomes" id="UP000800093">
    <property type="component" value="Unassembled WGS sequence"/>
</dbReference>
<dbReference type="EC" id="6.1.1.19" evidence="2"/>
<dbReference type="GO" id="GO:0005739">
    <property type="term" value="C:mitochondrion"/>
    <property type="evidence" value="ECO:0007669"/>
    <property type="project" value="TreeGrafter"/>
</dbReference>
<reference evidence="13" key="1">
    <citation type="journal article" date="2020" name="Stud. Mycol.">
        <title>101 Dothideomycetes genomes: A test case for predicting lifestyles and emergence of pathogens.</title>
        <authorList>
            <person name="Haridas S."/>
            <person name="Albert R."/>
            <person name="Binder M."/>
            <person name="Bloem J."/>
            <person name="LaButti K."/>
            <person name="Salamov A."/>
            <person name="Andreopoulos B."/>
            <person name="Baker S."/>
            <person name="Barry K."/>
            <person name="Bills G."/>
            <person name="Bluhm B."/>
            <person name="Cannon C."/>
            <person name="Castanera R."/>
            <person name="Culley D."/>
            <person name="Daum C."/>
            <person name="Ezra D."/>
            <person name="Gonzalez J."/>
            <person name="Henrissat B."/>
            <person name="Kuo A."/>
            <person name="Liang C."/>
            <person name="Lipzen A."/>
            <person name="Lutzoni F."/>
            <person name="Magnuson J."/>
            <person name="Mondo S."/>
            <person name="Nolan M."/>
            <person name="Ohm R."/>
            <person name="Pangilinan J."/>
            <person name="Park H.-J."/>
            <person name="Ramirez L."/>
            <person name="Alfaro M."/>
            <person name="Sun H."/>
            <person name="Tritt A."/>
            <person name="Yoshinaga Y."/>
            <person name="Zwiers L.-H."/>
            <person name="Turgeon B."/>
            <person name="Goodwin S."/>
            <person name="Spatafora J."/>
            <person name="Crous P."/>
            <person name="Grigoriev I."/>
        </authorList>
    </citation>
    <scope>NUCLEOTIDE SEQUENCE [LARGE SCALE GENOMIC DNA]</scope>
    <source>
        <strain evidence="13">CBS 304.66</strain>
    </source>
</reference>
<dbReference type="Gene3D" id="3.40.50.620">
    <property type="entry name" value="HUPs"/>
    <property type="match status" value="1"/>
</dbReference>
<dbReference type="FunFam" id="1.10.730.10:FF:000006">
    <property type="entry name" value="Arginyl-tRNA synthetase 2, mitochondrial"/>
    <property type="match status" value="1"/>
</dbReference>
<comment type="caution">
    <text evidence="12">The sequence shown here is derived from an EMBL/GenBank/DDBJ whole genome shotgun (WGS) entry which is preliminary data.</text>
</comment>
<dbReference type="OrthoDB" id="68056at2759"/>
<accession>A0A9P4N8S7</accession>
<sequence>MTKFPQDHPLFLLPLLDGVHLRVFFVQKTLGQVLLPYIKNRKETYGSDVTLGLHEPTVLDGARKKLVVEFSSPNACDFQGKHLRSAIHGAFISKLYETMGWDVTRINYLGDWGKSMALLAVGWEKFGNEEAFEADPAGHLINVYHRIHELFLPEMAKAKKARDQANKKTREDGDEHGEEQAKIESEGLFAERNAFFKKLEEGDEEALALVKRFRDVNIANYTKLYSRLGIDFDEYSGESQISQKTMTEVEQLLKDKGVSEESEGAWIVGMKKHGARAGTAMIRYRTGASTYLLRDLAAVLERSRKFKFDKMIFVVANDQNVHFSQLIKILLALDMQDLAGKLEHVHFSNVSKTADRMGIGHQPLNVLDQCEEAMLNSLKAEEGKATLLGSSEDVAKVMGISALLTQELSARRSNDHAFDIDAMTSFKPETGPGLQYWYARLCSILKANPAREELSREEYESLAGEKPANLLRLLAQYPEVTHTTYKSMESAVITTYLVNLIEQLQECLGEEEEVEELRVTPVQATLYEATRIVFENAFRLLGIKPVAKVEQDRADTPVAE</sequence>
<evidence type="ECO:0000313" key="13">
    <source>
        <dbReference type="Proteomes" id="UP000800093"/>
    </source>
</evidence>
<dbReference type="GO" id="GO:0016740">
    <property type="term" value="F:transferase activity"/>
    <property type="evidence" value="ECO:0007669"/>
    <property type="project" value="UniProtKB-KW"/>
</dbReference>
<keyword evidence="5 9" id="KW-0067">ATP-binding</keyword>
<evidence type="ECO:0000256" key="1">
    <source>
        <dbReference type="ARBA" id="ARBA00005594"/>
    </source>
</evidence>
<dbReference type="Pfam" id="PF05746">
    <property type="entry name" value="DALR_1"/>
    <property type="match status" value="1"/>
</dbReference>
<dbReference type="SUPFAM" id="SSF52374">
    <property type="entry name" value="Nucleotidylyl transferase"/>
    <property type="match status" value="1"/>
</dbReference>
<dbReference type="Pfam" id="PF00750">
    <property type="entry name" value="tRNA-synt_1d"/>
    <property type="match status" value="1"/>
</dbReference>
<dbReference type="SMART" id="SM00836">
    <property type="entry name" value="DALR_1"/>
    <property type="match status" value="1"/>
</dbReference>
<feature type="domain" description="DALR anticodon binding" evidence="11">
    <location>
        <begin position="434"/>
        <end position="549"/>
    </location>
</feature>
<evidence type="ECO:0000256" key="8">
    <source>
        <dbReference type="ARBA" id="ARBA00049339"/>
    </source>
</evidence>
<dbReference type="InterPro" id="IPR035684">
    <property type="entry name" value="ArgRS_core"/>
</dbReference>
<dbReference type="InterPro" id="IPR001278">
    <property type="entry name" value="Arg-tRNA-ligase"/>
</dbReference>
<dbReference type="PRINTS" id="PR01038">
    <property type="entry name" value="TRNASYNTHARG"/>
</dbReference>
<dbReference type="GO" id="GO:0004814">
    <property type="term" value="F:arginine-tRNA ligase activity"/>
    <property type="evidence" value="ECO:0007669"/>
    <property type="project" value="UniProtKB-EC"/>
</dbReference>
<comment type="similarity">
    <text evidence="1 9">Belongs to the class-I aminoacyl-tRNA synthetase family.</text>
</comment>
<keyword evidence="4 9" id="KW-0547">Nucleotide-binding</keyword>
<dbReference type="GO" id="GO:0006420">
    <property type="term" value="P:arginyl-tRNA aminoacylation"/>
    <property type="evidence" value="ECO:0007669"/>
    <property type="project" value="InterPro"/>
</dbReference>
<name>A0A9P4N8S7_9PLEO</name>
<dbReference type="EMBL" id="ML986599">
    <property type="protein sequence ID" value="KAF2266351.1"/>
    <property type="molecule type" value="Genomic_DNA"/>
</dbReference>
<gene>
    <name evidence="12" type="ORF">CC78DRAFT_492069</name>
</gene>
<evidence type="ECO:0000256" key="3">
    <source>
        <dbReference type="ARBA" id="ARBA00022598"/>
    </source>
</evidence>
<comment type="catalytic activity">
    <reaction evidence="8">
        <text>tRNA(Arg) + L-arginine + ATP = L-arginyl-tRNA(Arg) + AMP + diphosphate</text>
        <dbReference type="Rhea" id="RHEA:20301"/>
        <dbReference type="Rhea" id="RHEA-COMP:9658"/>
        <dbReference type="Rhea" id="RHEA-COMP:9673"/>
        <dbReference type="ChEBI" id="CHEBI:30616"/>
        <dbReference type="ChEBI" id="CHEBI:32682"/>
        <dbReference type="ChEBI" id="CHEBI:33019"/>
        <dbReference type="ChEBI" id="CHEBI:78442"/>
        <dbReference type="ChEBI" id="CHEBI:78513"/>
        <dbReference type="ChEBI" id="CHEBI:456215"/>
        <dbReference type="EC" id="6.1.1.19"/>
    </reaction>
</comment>
<dbReference type="InterPro" id="IPR008909">
    <property type="entry name" value="DALR_anticod-bd"/>
</dbReference>
<dbReference type="AlphaFoldDB" id="A0A9P4N8S7"/>
<evidence type="ECO:0000256" key="2">
    <source>
        <dbReference type="ARBA" id="ARBA00012837"/>
    </source>
</evidence>
<dbReference type="PANTHER" id="PTHR11956">
    <property type="entry name" value="ARGINYL-TRNA SYNTHETASE"/>
    <property type="match status" value="1"/>
</dbReference>
<evidence type="ECO:0000256" key="4">
    <source>
        <dbReference type="ARBA" id="ARBA00022741"/>
    </source>
</evidence>
<evidence type="ECO:0000313" key="12">
    <source>
        <dbReference type="EMBL" id="KAF2266351.1"/>
    </source>
</evidence>
<evidence type="ECO:0000256" key="7">
    <source>
        <dbReference type="ARBA" id="ARBA00023146"/>
    </source>
</evidence>
<keyword evidence="13" id="KW-1185">Reference proteome</keyword>
<keyword evidence="7 9" id="KW-0030">Aminoacyl-tRNA synthetase</keyword>
<dbReference type="InterPro" id="IPR014729">
    <property type="entry name" value="Rossmann-like_a/b/a_fold"/>
</dbReference>